<sequence>MHQPKKDRTTSPPKGKSVHLGKCRVSGQFYAMIVHMSIQLVADKTYGIVGLENPDKVLQQLSELGVNVKAEPMYASSPKVIGYCNTGDEIDFIKELRKPKQIGYVFSLIKNQNNKEMAKIGTIEVYKLSNGTNEFITHDLDGIVHELENMEAGEKFTVSFEEMNNDEFVNLPEFEGW</sequence>
<dbReference type="EMBL" id="RAPQ01000009">
    <property type="protein sequence ID" value="RKE02324.1"/>
    <property type="molecule type" value="Genomic_DNA"/>
</dbReference>
<organism evidence="1 2">
    <name type="scientific">Marinifilum flexuosum</name>
    <dbReference type="NCBI Taxonomy" id="1117708"/>
    <lineage>
        <taxon>Bacteria</taxon>
        <taxon>Pseudomonadati</taxon>
        <taxon>Bacteroidota</taxon>
        <taxon>Bacteroidia</taxon>
        <taxon>Marinilabiliales</taxon>
        <taxon>Marinifilaceae</taxon>
    </lineage>
</organism>
<dbReference type="AlphaFoldDB" id="A0A419X3J5"/>
<protein>
    <submittedName>
        <fullName evidence="1">Uncharacterized protein</fullName>
    </submittedName>
</protein>
<dbReference type="Proteomes" id="UP000284531">
    <property type="component" value="Unassembled WGS sequence"/>
</dbReference>
<accession>A0A419X3J5</accession>
<evidence type="ECO:0000313" key="1">
    <source>
        <dbReference type="EMBL" id="RKE02324.1"/>
    </source>
</evidence>
<reference evidence="1 2" key="1">
    <citation type="submission" date="2018-09" db="EMBL/GenBank/DDBJ databases">
        <title>Genomic Encyclopedia of Archaeal and Bacterial Type Strains, Phase II (KMG-II): from individual species to whole genera.</title>
        <authorList>
            <person name="Goeker M."/>
        </authorList>
    </citation>
    <scope>NUCLEOTIDE SEQUENCE [LARGE SCALE GENOMIC DNA]</scope>
    <source>
        <strain evidence="1 2">DSM 21950</strain>
    </source>
</reference>
<comment type="caution">
    <text evidence="1">The sequence shown here is derived from an EMBL/GenBank/DDBJ whole genome shotgun (WGS) entry which is preliminary data.</text>
</comment>
<proteinExistence type="predicted"/>
<gene>
    <name evidence="1" type="ORF">BXY64_2412</name>
</gene>
<keyword evidence="2" id="KW-1185">Reference proteome</keyword>
<name>A0A419X3J5_9BACT</name>
<dbReference type="RefSeq" id="WP_170150641.1">
    <property type="nucleotide sequence ID" value="NZ_RAPQ01000009.1"/>
</dbReference>
<evidence type="ECO:0000313" key="2">
    <source>
        <dbReference type="Proteomes" id="UP000284531"/>
    </source>
</evidence>